<dbReference type="InterPro" id="IPR003115">
    <property type="entry name" value="ParB_N"/>
</dbReference>
<dbReference type="PANTHER" id="PTHR33375">
    <property type="entry name" value="CHROMOSOME-PARTITIONING PROTEIN PARB-RELATED"/>
    <property type="match status" value="1"/>
</dbReference>
<dbReference type="GO" id="GO:0005694">
    <property type="term" value="C:chromosome"/>
    <property type="evidence" value="ECO:0007669"/>
    <property type="project" value="TreeGrafter"/>
</dbReference>
<evidence type="ECO:0000256" key="3">
    <source>
        <dbReference type="SAM" id="MobiDB-lite"/>
    </source>
</evidence>
<dbReference type="Gene3D" id="1.10.10.2830">
    <property type="match status" value="1"/>
</dbReference>
<keyword evidence="2" id="KW-0159">Chromosome partition</keyword>
<dbReference type="Gene3D" id="3.90.1530.30">
    <property type="match status" value="1"/>
</dbReference>
<evidence type="ECO:0000256" key="1">
    <source>
        <dbReference type="ARBA" id="ARBA00006295"/>
    </source>
</evidence>
<dbReference type="InterPro" id="IPR036086">
    <property type="entry name" value="ParB/Sulfiredoxin_sf"/>
</dbReference>
<dbReference type="GO" id="GO:0003677">
    <property type="term" value="F:DNA binding"/>
    <property type="evidence" value="ECO:0007669"/>
    <property type="project" value="InterPro"/>
</dbReference>
<dbReference type="Pfam" id="PF17762">
    <property type="entry name" value="HTH_ParB"/>
    <property type="match status" value="1"/>
</dbReference>
<evidence type="ECO:0000313" key="5">
    <source>
        <dbReference type="EMBL" id="MBI1625389.1"/>
    </source>
</evidence>
<dbReference type="GO" id="GO:0007059">
    <property type="term" value="P:chromosome segregation"/>
    <property type="evidence" value="ECO:0007669"/>
    <property type="project" value="UniProtKB-KW"/>
</dbReference>
<dbReference type="InterPro" id="IPR050336">
    <property type="entry name" value="Chromosome_partition/occlusion"/>
</dbReference>
<dbReference type="PANTHER" id="PTHR33375:SF1">
    <property type="entry name" value="CHROMOSOME-PARTITIONING PROTEIN PARB-RELATED"/>
    <property type="match status" value="1"/>
</dbReference>
<dbReference type="SUPFAM" id="SSF110849">
    <property type="entry name" value="ParB/Sulfiredoxin"/>
    <property type="match status" value="1"/>
</dbReference>
<reference evidence="5" key="1">
    <citation type="submission" date="2020-12" db="EMBL/GenBank/DDBJ databases">
        <title>Comamonas sp. nov., isolated from stream water.</title>
        <authorList>
            <person name="Park K.-H."/>
        </authorList>
    </citation>
    <scope>NUCLEOTIDE SEQUENCE</scope>
    <source>
        <strain evidence="5">EJ-4</strain>
    </source>
</reference>
<evidence type="ECO:0000256" key="2">
    <source>
        <dbReference type="ARBA" id="ARBA00022829"/>
    </source>
</evidence>
<dbReference type="InterPro" id="IPR041468">
    <property type="entry name" value="HTH_ParB/Spo0J"/>
</dbReference>
<comment type="similarity">
    <text evidence="1">Belongs to the ParB family.</text>
</comment>
<dbReference type="RefSeq" id="WP_198460551.1">
    <property type="nucleotide sequence ID" value="NZ_JABBCQ020000010.1"/>
</dbReference>
<proteinExistence type="inferred from homology"/>
<feature type="region of interest" description="Disordered" evidence="3">
    <location>
        <begin position="600"/>
        <end position="625"/>
    </location>
</feature>
<dbReference type="Proteomes" id="UP000530032">
    <property type="component" value="Unassembled WGS sequence"/>
</dbReference>
<feature type="compositionally biased region" description="Basic and acidic residues" evidence="3">
    <location>
        <begin position="437"/>
        <end position="457"/>
    </location>
</feature>
<comment type="caution">
    <text evidence="5">The sequence shown here is derived from an EMBL/GenBank/DDBJ whole genome shotgun (WGS) entry which is preliminary data.</text>
</comment>
<gene>
    <name evidence="5" type="ORF">HF327_012870</name>
</gene>
<evidence type="ECO:0000313" key="6">
    <source>
        <dbReference type="Proteomes" id="UP000530032"/>
    </source>
</evidence>
<protein>
    <submittedName>
        <fullName evidence="5">ParB/RepB/Spo0J family partition protein</fullName>
    </submittedName>
</protein>
<dbReference type="AlphaFoldDB" id="A0A843BF98"/>
<dbReference type="SMART" id="SM00470">
    <property type="entry name" value="ParB"/>
    <property type="match status" value="1"/>
</dbReference>
<dbReference type="EMBL" id="JABBCQ020000010">
    <property type="protein sequence ID" value="MBI1625389.1"/>
    <property type="molecule type" value="Genomic_DNA"/>
</dbReference>
<evidence type="ECO:0000259" key="4">
    <source>
        <dbReference type="SMART" id="SM00470"/>
    </source>
</evidence>
<dbReference type="Pfam" id="PF02195">
    <property type="entry name" value="ParB_N"/>
    <property type="match status" value="1"/>
</dbReference>
<feature type="domain" description="ParB-like N-terminal" evidence="4">
    <location>
        <begin position="80"/>
        <end position="186"/>
    </location>
</feature>
<accession>A0A843BF98</accession>
<sequence>MATKDPLIDREVVINQDATTNKGNPLPQAGLKAKVVGKTPNGRQYQLDCDGALVNLPMADFTLMTLDGVMPQLKATAGEAEQPQAALHQFAPSRTNRTVVENDELHALAATIKAYGVLQPIIVRKLPHERLQDTFENPETRKAAYEIIAGERRWRAAAIAGLRTIPYLLRNAEGLEALQIQLIENLHRQDLNPLEEAHGLHRLIEEFSLTREAAADAIGKGRSHVYETLRLLSLSPKAMAALKEGRMPRSLALLVLQRPTLAMQEEFTERVLTGGADGGTMSLRSAQDLARRNYMTELDKAPFDLTDALLCPQAGACTHCPKRTGATPELWDKQGPDACTDTTCFAEKKEAHLARVKADAVQAGRQIISGKAARDIMPTETGSMRGYIALDKASQGSKAETRQVLGQEVPASRVVLIETPSGSFTEAVPVHAASEAVQEKAQEAKTAPKADKPKGKEAQAPAPDRATLQAEYERRWRERAVTATIAGLATCPDEAVDYLPSWISLHVLEKLAADVPKAQLMAIFDIADDKYYDDALSEALSNASEAPLPAKLITIMQMVCTQDLRTDKPTVFYYLEELQNLAEFHLEGIQNQVQVEMKTEAAQRAGKTPAKSTGKKPEPKVKQQEASAAIAKAMQAAEAQQTNGFQELQKVRILRDLRGPGGQLLPTKDRIAYITEKMGDRTWWLELPQDPHVSLDDMDAAMRWQPSADYTEIQALEESEA</sequence>
<dbReference type="FunFam" id="1.10.10.2830:FF:000001">
    <property type="entry name" value="Chromosome partitioning protein ParB"/>
    <property type="match status" value="1"/>
</dbReference>
<dbReference type="NCBIfam" id="TIGR00180">
    <property type="entry name" value="parB_part"/>
    <property type="match status" value="1"/>
</dbReference>
<dbReference type="SUPFAM" id="SSF109709">
    <property type="entry name" value="KorB DNA-binding domain-like"/>
    <property type="match status" value="1"/>
</dbReference>
<feature type="region of interest" description="Disordered" evidence="3">
    <location>
        <begin position="436"/>
        <end position="467"/>
    </location>
</feature>
<name>A0A843BF98_9BURK</name>
<dbReference type="InterPro" id="IPR004437">
    <property type="entry name" value="ParB/RepB/Spo0J"/>
</dbReference>
<organism evidence="5 6">
    <name type="scientific">Comamonas suwonensis</name>
    <dbReference type="NCBI Taxonomy" id="2606214"/>
    <lineage>
        <taxon>Bacteria</taxon>
        <taxon>Pseudomonadati</taxon>
        <taxon>Pseudomonadota</taxon>
        <taxon>Betaproteobacteria</taxon>
        <taxon>Burkholderiales</taxon>
        <taxon>Comamonadaceae</taxon>
        <taxon>Comamonas</taxon>
    </lineage>
</organism>
<keyword evidence="6" id="KW-1185">Reference proteome</keyword>